<sequence length="454" mass="51098">MYNMVPMIPEDMQECIVAFRAIIPKTLQAVRCSLHVHLQMCRPIAVDGKHIELMLWKDLVISTLASHQGEPGSSPAGSPDFRKWELCRTMPLVCRFSQGYPISPAPSFRHHSIFASITLIGSQDLAVKEPPKYLHLLTHSIALIFKVPPREVERHVKGALRADKDVVMRVWNTDNARAGEKTRRPAASSGIITTYENLGAIPQGIEPILHRMQMACVAAEDEGGRMQQQGAKRVSWPCFEKQRLNRLQELVSGVPPPPTVTFPQFCVDTMATQLRELSFTPPKGILQNSCHYHRMSTARGAAGASRVCTRNSVSEEVAKQTRWPDSKHCSFHGIRWLELLLADLLAEIFCDPRVNLLVQIRWGLKQVLRDLRSDRQSALGLPSHVYHYDESKASGDKNTPHVREMRYRNCSILLRVELRGVSAERTDTLSPCSAPKRGEHWESGLAINSLCTWV</sequence>
<comment type="caution">
    <text evidence="1">The sequence shown here is derived from an EMBL/GenBank/DDBJ whole genome shotgun (WGS) entry which is preliminary data.</text>
</comment>
<protein>
    <submittedName>
        <fullName evidence="1">Uncharacterized protein</fullName>
    </submittedName>
</protein>
<evidence type="ECO:0000313" key="1">
    <source>
        <dbReference type="EMBL" id="KAJ8873114.1"/>
    </source>
</evidence>
<reference evidence="1 2" key="1">
    <citation type="submission" date="2023-02" db="EMBL/GenBank/DDBJ databases">
        <title>LHISI_Scaffold_Assembly.</title>
        <authorList>
            <person name="Stuart O.P."/>
            <person name="Cleave R."/>
            <person name="Magrath M.J.L."/>
            <person name="Mikheyev A.S."/>
        </authorList>
    </citation>
    <scope>NUCLEOTIDE SEQUENCE [LARGE SCALE GENOMIC DNA]</scope>
    <source>
        <strain evidence="1">Daus_M_001</strain>
        <tissue evidence="1">Leg muscle</tissue>
    </source>
</reference>
<name>A0ABQ9GM89_9NEOP</name>
<organism evidence="1 2">
    <name type="scientific">Dryococelus australis</name>
    <dbReference type="NCBI Taxonomy" id="614101"/>
    <lineage>
        <taxon>Eukaryota</taxon>
        <taxon>Metazoa</taxon>
        <taxon>Ecdysozoa</taxon>
        <taxon>Arthropoda</taxon>
        <taxon>Hexapoda</taxon>
        <taxon>Insecta</taxon>
        <taxon>Pterygota</taxon>
        <taxon>Neoptera</taxon>
        <taxon>Polyneoptera</taxon>
        <taxon>Phasmatodea</taxon>
        <taxon>Verophasmatodea</taxon>
        <taxon>Anareolatae</taxon>
        <taxon>Phasmatidae</taxon>
        <taxon>Eurycanthinae</taxon>
        <taxon>Dryococelus</taxon>
    </lineage>
</organism>
<dbReference type="EMBL" id="JARBHB010000011">
    <property type="protein sequence ID" value="KAJ8873114.1"/>
    <property type="molecule type" value="Genomic_DNA"/>
</dbReference>
<dbReference type="Proteomes" id="UP001159363">
    <property type="component" value="Chromosome 10"/>
</dbReference>
<keyword evidence="2" id="KW-1185">Reference proteome</keyword>
<gene>
    <name evidence="1" type="ORF">PR048_026731</name>
</gene>
<evidence type="ECO:0000313" key="2">
    <source>
        <dbReference type="Proteomes" id="UP001159363"/>
    </source>
</evidence>
<accession>A0ABQ9GM89</accession>
<proteinExistence type="predicted"/>